<dbReference type="EMBL" id="MNCJ02000318">
    <property type="protein sequence ID" value="KAF5813839.1"/>
    <property type="molecule type" value="Genomic_DNA"/>
</dbReference>
<organism evidence="2 3">
    <name type="scientific">Helianthus annuus</name>
    <name type="common">Common sunflower</name>
    <dbReference type="NCBI Taxonomy" id="4232"/>
    <lineage>
        <taxon>Eukaryota</taxon>
        <taxon>Viridiplantae</taxon>
        <taxon>Streptophyta</taxon>
        <taxon>Embryophyta</taxon>
        <taxon>Tracheophyta</taxon>
        <taxon>Spermatophyta</taxon>
        <taxon>Magnoliopsida</taxon>
        <taxon>eudicotyledons</taxon>
        <taxon>Gunneridae</taxon>
        <taxon>Pentapetalae</taxon>
        <taxon>asterids</taxon>
        <taxon>campanulids</taxon>
        <taxon>Asterales</taxon>
        <taxon>Asteraceae</taxon>
        <taxon>Asteroideae</taxon>
        <taxon>Heliantheae alliance</taxon>
        <taxon>Heliantheae</taxon>
        <taxon>Helianthus</taxon>
    </lineage>
</organism>
<evidence type="ECO:0000256" key="1">
    <source>
        <dbReference type="SAM" id="MobiDB-lite"/>
    </source>
</evidence>
<dbReference type="AlphaFoldDB" id="A0A9K3JEX2"/>
<reference evidence="2" key="2">
    <citation type="submission" date="2020-06" db="EMBL/GenBank/DDBJ databases">
        <title>Helianthus annuus Genome sequencing and assembly Release 2.</title>
        <authorList>
            <person name="Gouzy J."/>
            <person name="Langlade N."/>
            <person name="Munos S."/>
        </authorList>
    </citation>
    <scope>NUCLEOTIDE SEQUENCE</scope>
    <source>
        <tissue evidence="2">Leaves</tissue>
    </source>
</reference>
<proteinExistence type="predicted"/>
<evidence type="ECO:0000313" key="2">
    <source>
        <dbReference type="EMBL" id="KAF5813839.1"/>
    </source>
</evidence>
<comment type="caution">
    <text evidence="2">The sequence shown here is derived from an EMBL/GenBank/DDBJ whole genome shotgun (WGS) entry which is preliminary data.</text>
</comment>
<dbReference type="Proteomes" id="UP000215914">
    <property type="component" value="Unassembled WGS sequence"/>
</dbReference>
<gene>
    <name evidence="2" type="ORF">HanXRQr2_Chr03g0103451</name>
</gene>
<keyword evidence="3" id="KW-1185">Reference proteome</keyword>
<dbReference type="Gramene" id="mRNA:HanXRQr2_Chr03g0103451">
    <property type="protein sequence ID" value="mRNA:HanXRQr2_Chr03g0103451"/>
    <property type="gene ID" value="HanXRQr2_Chr03g0103451"/>
</dbReference>
<evidence type="ECO:0000313" key="3">
    <source>
        <dbReference type="Proteomes" id="UP000215914"/>
    </source>
</evidence>
<accession>A0A9K3JEX2</accession>
<sequence length="113" mass="12407">MDCFGIIPEKARLQAAAEAAENATRRAEVEAALEAKRKRDLEREAARQVLLKLIEEEKVEVPVSNIKYGMDKAPAEVASTNENDVNMQDASLTENGAVETGDNPVQMDHLTVK</sequence>
<protein>
    <submittedName>
        <fullName evidence="2">Uncharacterized protein</fullName>
    </submittedName>
</protein>
<reference evidence="2" key="1">
    <citation type="journal article" date="2017" name="Nature">
        <title>The sunflower genome provides insights into oil metabolism, flowering and Asterid evolution.</title>
        <authorList>
            <person name="Badouin H."/>
            <person name="Gouzy J."/>
            <person name="Grassa C.J."/>
            <person name="Murat F."/>
            <person name="Staton S.E."/>
            <person name="Cottret L."/>
            <person name="Lelandais-Briere C."/>
            <person name="Owens G.L."/>
            <person name="Carrere S."/>
            <person name="Mayjonade B."/>
            <person name="Legrand L."/>
            <person name="Gill N."/>
            <person name="Kane N.C."/>
            <person name="Bowers J.E."/>
            <person name="Hubner S."/>
            <person name="Bellec A."/>
            <person name="Berard A."/>
            <person name="Berges H."/>
            <person name="Blanchet N."/>
            <person name="Boniface M.C."/>
            <person name="Brunel D."/>
            <person name="Catrice O."/>
            <person name="Chaidir N."/>
            <person name="Claudel C."/>
            <person name="Donnadieu C."/>
            <person name="Faraut T."/>
            <person name="Fievet G."/>
            <person name="Helmstetter N."/>
            <person name="King M."/>
            <person name="Knapp S.J."/>
            <person name="Lai Z."/>
            <person name="Le Paslier M.C."/>
            <person name="Lippi Y."/>
            <person name="Lorenzon L."/>
            <person name="Mandel J.R."/>
            <person name="Marage G."/>
            <person name="Marchand G."/>
            <person name="Marquand E."/>
            <person name="Bret-Mestries E."/>
            <person name="Morien E."/>
            <person name="Nambeesan S."/>
            <person name="Nguyen T."/>
            <person name="Pegot-Espagnet P."/>
            <person name="Pouilly N."/>
            <person name="Raftis F."/>
            <person name="Sallet E."/>
            <person name="Schiex T."/>
            <person name="Thomas J."/>
            <person name="Vandecasteele C."/>
            <person name="Vares D."/>
            <person name="Vear F."/>
            <person name="Vautrin S."/>
            <person name="Crespi M."/>
            <person name="Mangin B."/>
            <person name="Burke J.M."/>
            <person name="Salse J."/>
            <person name="Munos S."/>
            <person name="Vincourt P."/>
            <person name="Rieseberg L.H."/>
            <person name="Langlade N.B."/>
        </authorList>
    </citation>
    <scope>NUCLEOTIDE SEQUENCE</scope>
    <source>
        <tissue evidence="2">Leaves</tissue>
    </source>
</reference>
<feature type="region of interest" description="Disordered" evidence="1">
    <location>
        <begin position="90"/>
        <end position="113"/>
    </location>
</feature>
<name>A0A9K3JEX2_HELAN</name>